<proteinExistence type="predicted"/>
<comment type="caution">
    <text evidence="2">The sequence shown here is derived from an EMBL/GenBank/DDBJ whole genome shotgun (WGS) entry which is preliminary data.</text>
</comment>
<protein>
    <recommendedName>
        <fullName evidence="4">DUF294 domain-containing protein</fullName>
    </recommendedName>
</protein>
<evidence type="ECO:0008006" key="4">
    <source>
        <dbReference type="Google" id="ProtNLM"/>
    </source>
</evidence>
<evidence type="ECO:0000313" key="2">
    <source>
        <dbReference type="EMBL" id="GEA44483.1"/>
    </source>
</evidence>
<dbReference type="AlphaFoldDB" id="A0AAQ1TUV9"/>
<dbReference type="EMBL" id="BJLD01000007">
    <property type="protein sequence ID" value="GEA44483.1"/>
    <property type="molecule type" value="Genomic_DNA"/>
</dbReference>
<dbReference type="RefSeq" id="WP_005530163.1">
    <property type="nucleotide sequence ID" value="NZ_BJLD01000003.1"/>
</dbReference>
<gene>
    <name evidence="1" type="ORF">Cst04h_24220</name>
    <name evidence="2" type="ORF">Cst04h_26530</name>
</gene>
<reference evidence="2 3" key="1">
    <citation type="submission" date="2019-06" db="EMBL/GenBank/DDBJ databases">
        <title>Draft genome sequence of Corynebacterium striatum NBRC 15291.</title>
        <authorList>
            <person name="Miura T."/>
            <person name="Furukawa M."/>
            <person name="Shimamura M."/>
            <person name="Ohyama Y."/>
            <person name="Yamazoe A."/>
            <person name="Kawasaki H."/>
        </authorList>
    </citation>
    <scope>NUCLEOTIDE SEQUENCE [LARGE SCALE GENOMIC DNA]</scope>
    <source>
        <strain evidence="2 3">NBRC 15291</strain>
    </source>
</reference>
<dbReference type="EMBL" id="BJLD01000003">
    <property type="protein sequence ID" value="GEA44252.1"/>
    <property type="molecule type" value="Genomic_DNA"/>
</dbReference>
<evidence type="ECO:0000313" key="1">
    <source>
        <dbReference type="EMBL" id="GEA44252.1"/>
    </source>
</evidence>
<name>A0AAQ1TUV9_CORST</name>
<accession>A0AAQ1TUV9</accession>
<dbReference type="Proteomes" id="UP000315234">
    <property type="component" value="Unassembled WGS sequence"/>
</dbReference>
<sequence>MPLHQSLADLSELAAHCQSPATARGLLAEAQDLLRNSLDHRADELELAAWFSRVITDIVRSPGVSSPVRLSGPAARGDALPSMVVTWLGDDSELESIISDAGLKGSSVAESTASRADAGLPLGAGSEAELLSAALDQRPPALRLVDGLPDRNAPVDVQAGLLAPIAAIARWAAPAPRPTPDRLAIGVERELLEASEAEALSLSWGTGIALELRRWRDGVDSHSAVLGDLPPLDRTAYGSACRTVSAIFESITQRHPGYHPITK</sequence>
<organism evidence="2 3">
    <name type="scientific">Corynebacterium striatum</name>
    <dbReference type="NCBI Taxonomy" id="43770"/>
    <lineage>
        <taxon>Bacteria</taxon>
        <taxon>Bacillati</taxon>
        <taxon>Actinomycetota</taxon>
        <taxon>Actinomycetes</taxon>
        <taxon>Mycobacteriales</taxon>
        <taxon>Corynebacteriaceae</taxon>
        <taxon>Corynebacterium</taxon>
    </lineage>
</organism>
<evidence type="ECO:0000313" key="3">
    <source>
        <dbReference type="Proteomes" id="UP000315234"/>
    </source>
</evidence>